<dbReference type="PROSITE" id="PS51257">
    <property type="entry name" value="PROKAR_LIPOPROTEIN"/>
    <property type="match status" value="1"/>
</dbReference>
<dbReference type="InterPro" id="IPR051156">
    <property type="entry name" value="Mito/Outer_Membr_Metalloprot"/>
</dbReference>
<dbReference type="KEGG" id="elut:CKA38_10380"/>
<sequence>MKTYLTLALSILLLGLVGCSTVSETGRRQLILPSVLQNENQTGLAAFADIKKSEKISTDSKATAQVQRVGNRIKDSVMKSHPMSDAEWEFVLFESDQVNAFALPGGKVGVYTGLLKLVSGDDELAIVIGHEIAHVTSHHGSERASQTSLANVLSQVGSSALGYSELGDTAKKGIMLAYTGAAQGTLLKYSRDHETEADVIGMQFASGAGYNPQAAVTFWKKMAAQSGKGQSSGVSAMIEKWTSTHPPDAERIAKLESLVPKYMPVYEQAKLQYK</sequence>
<dbReference type="EMBL" id="CP023004">
    <property type="protein sequence ID" value="AWI09596.1"/>
    <property type="molecule type" value="Genomic_DNA"/>
</dbReference>
<proteinExistence type="inferred from homology"/>
<protein>
    <recommendedName>
        <fullName evidence="7">Peptidase M48 domain-containing protein</fullName>
    </recommendedName>
</protein>
<reference evidence="8 9" key="1">
    <citation type="journal article" date="2018" name="Syst. Appl. Microbiol.">
        <title>Ereboglobus luteus gen. nov. sp. nov. from cockroach guts, and new insights into the oxygen relationship of the genera Opitutus and Didymococcus (Verrucomicrobia: Opitutaceae).</title>
        <authorList>
            <person name="Tegtmeier D."/>
            <person name="Belitz A."/>
            <person name="Radek R."/>
            <person name="Heimerl T."/>
            <person name="Brune A."/>
        </authorList>
    </citation>
    <scope>NUCLEOTIDE SEQUENCE [LARGE SCALE GENOMIC DNA]</scope>
    <source>
        <strain evidence="8 9">Ho45</strain>
    </source>
</reference>
<dbReference type="Gene3D" id="3.30.2010.10">
    <property type="entry name" value="Metalloproteases ('zincins'), catalytic domain"/>
    <property type="match status" value="1"/>
</dbReference>
<keyword evidence="5 6" id="KW-0482">Metalloprotease</keyword>
<dbReference type="GO" id="GO:0051603">
    <property type="term" value="P:proteolysis involved in protein catabolic process"/>
    <property type="evidence" value="ECO:0007669"/>
    <property type="project" value="TreeGrafter"/>
</dbReference>
<keyword evidence="2" id="KW-0479">Metal-binding</keyword>
<dbReference type="PANTHER" id="PTHR22726:SF24">
    <property type="entry name" value="M48 FAMILY METALLOPEPTIDASE"/>
    <property type="match status" value="1"/>
</dbReference>
<dbReference type="PANTHER" id="PTHR22726">
    <property type="entry name" value="METALLOENDOPEPTIDASE OMA1"/>
    <property type="match status" value="1"/>
</dbReference>
<keyword evidence="4 6" id="KW-0862">Zinc</keyword>
<comment type="cofactor">
    <cofactor evidence="6">
        <name>Zn(2+)</name>
        <dbReference type="ChEBI" id="CHEBI:29105"/>
    </cofactor>
    <text evidence="6">Binds 1 zinc ion per subunit.</text>
</comment>
<dbReference type="OrthoDB" id="9810445at2"/>
<dbReference type="GO" id="GO:0046872">
    <property type="term" value="F:metal ion binding"/>
    <property type="evidence" value="ECO:0007669"/>
    <property type="project" value="UniProtKB-KW"/>
</dbReference>
<dbReference type="Proteomes" id="UP000244896">
    <property type="component" value="Chromosome"/>
</dbReference>
<evidence type="ECO:0000256" key="1">
    <source>
        <dbReference type="ARBA" id="ARBA00022670"/>
    </source>
</evidence>
<dbReference type="CDD" id="cd07331">
    <property type="entry name" value="M48C_Oma1_like"/>
    <property type="match status" value="1"/>
</dbReference>
<dbReference type="GO" id="GO:0016020">
    <property type="term" value="C:membrane"/>
    <property type="evidence" value="ECO:0007669"/>
    <property type="project" value="TreeGrafter"/>
</dbReference>
<gene>
    <name evidence="8" type="ORF">CKA38_10380</name>
</gene>
<keyword evidence="9" id="KW-1185">Reference proteome</keyword>
<evidence type="ECO:0000256" key="4">
    <source>
        <dbReference type="ARBA" id="ARBA00022833"/>
    </source>
</evidence>
<evidence type="ECO:0000256" key="6">
    <source>
        <dbReference type="RuleBase" id="RU003983"/>
    </source>
</evidence>
<dbReference type="AlphaFoldDB" id="A0A2U8E462"/>
<evidence type="ECO:0000259" key="7">
    <source>
        <dbReference type="Pfam" id="PF01435"/>
    </source>
</evidence>
<evidence type="ECO:0000313" key="9">
    <source>
        <dbReference type="Proteomes" id="UP000244896"/>
    </source>
</evidence>
<feature type="domain" description="Peptidase M48" evidence="7">
    <location>
        <begin position="63"/>
        <end position="258"/>
    </location>
</feature>
<comment type="similarity">
    <text evidence="6">Belongs to the peptidase M48 family.</text>
</comment>
<dbReference type="Pfam" id="PF01435">
    <property type="entry name" value="Peptidase_M48"/>
    <property type="match status" value="1"/>
</dbReference>
<evidence type="ECO:0000256" key="5">
    <source>
        <dbReference type="ARBA" id="ARBA00023049"/>
    </source>
</evidence>
<organism evidence="8 9">
    <name type="scientific">Ereboglobus luteus</name>
    <dbReference type="NCBI Taxonomy" id="1796921"/>
    <lineage>
        <taxon>Bacteria</taxon>
        <taxon>Pseudomonadati</taxon>
        <taxon>Verrucomicrobiota</taxon>
        <taxon>Opitutia</taxon>
        <taxon>Opitutales</taxon>
        <taxon>Opitutaceae</taxon>
        <taxon>Ereboglobus</taxon>
    </lineage>
</organism>
<dbReference type="InterPro" id="IPR001915">
    <property type="entry name" value="Peptidase_M48"/>
</dbReference>
<dbReference type="RefSeq" id="WP_108825409.1">
    <property type="nucleotide sequence ID" value="NZ_CP023004.1"/>
</dbReference>
<keyword evidence="1 6" id="KW-0645">Protease</keyword>
<evidence type="ECO:0000256" key="2">
    <source>
        <dbReference type="ARBA" id="ARBA00022723"/>
    </source>
</evidence>
<evidence type="ECO:0000313" key="8">
    <source>
        <dbReference type="EMBL" id="AWI09596.1"/>
    </source>
</evidence>
<dbReference type="GO" id="GO:0004222">
    <property type="term" value="F:metalloendopeptidase activity"/>
    <property type="evidence" value="ECO:0007669"/>
    <property type="project" value="InterPro"/>
</dbReference>
<accession>A0A2U8E462</accession>
<name>A0A2U8E462_9BACT</name>
<evidence type="ECO:0000256" key="3">
    <source>
        <dbReference type="ARBA" id="ARBA00022801"/>
    </source>
</evidence>
<keyword evidence="3 6" id="KW-0378">Hydrolase</keyword>